<organism evidence="3 4">
    <name type="scientific">Luteipulveratus halotolerans</name>
    <dbReference type="NCBI Taxonomy" id="1631356"/>
    <lineage>
        <taxon>Bacteria</taxon>
        <taxon>Bacillati</taxon>
        <taxon>Actinomycetota</taxon>
        <taxon>Actinomycetes</taxon>
        <taxon>Micrococcales</taxon>
        <taxon>Dermacoccaceae</taxon>
        <taxon>Luteipulveratus</taxon>
    </lineage>
</organism>
<evidence type="ECO:0000256" key="2">
    <source>
        <dbReference type="ARBA" id="ARBA00019014"/>
    </source>
</evidence>
<accession>A0A0L6CID1</accession>
<keyword evidence="4" id="KW-1185">Reference proteome</keyword>
<evidence type="ECO:0000256" key="1">
    <source>
        <dbReference type="ARBA" id="ARBA00007768"/>
    </source>
</evidence>
<dbReference type="Proteomes" id="UP000037397">
    <property type="component" value="Unassembled WGS sequence"/>
</dbReference>
<dbReference type="PANTHER" id="PTHR12598">
    <property type="entry name" value="COPPER HOMEOSTASIS PROTEIN CUTC"/>
    <property type="match status" value="1"/>
</dbReference>
<dbReference type="AlphaFoldDB" id="A0A0L6CID1"/>
<dbReference type="RefSeq" id="WP_050669915.1">
    <property type="nucleotide sequence ID" value="NZ_LAIR01000002.1"/>
</dbReference>
<dbReference type="SUPFAM" id="SSF110395">
    <property type="entry name" value="CutC-like"/>
    <property type="match status" value="1"/>
</dbReference>
<evidence type="ECO:0000313" key="3">
    <source>
        <dbReference type="EMBL" id="KNX37551.1"/>
    </source>
</evidence>
<name>A0A0L6CID1_9MICO</name>
<protein>
    <recommendedName>
        <fullName evidence="2">Copper homeostasis protein cutC homolog</fullName>
    </recommendedName>
</protein>
<dbReference type="EMBL" id="LAIR01000002">
    <property type="protein sequence ID" value="KNX37551.1"/>
    <property type="molecule type" value="Genomic_DNA"/>
</dbReference>
<comment type="caution">
    <text evidence="3">The sequence shown here is derived from an EMBL/GenBank/DDBJ whole genome shotgun (WGS) entry which is preliminary data.</text>
</comment>
<dbReference type="GO" id="GO:0005507">
    <property type="term" value="F:copper ion binding"/>
    <property type="evidence" value="ECO:0007669"/>
    <property type="project" value="TreeGrafter"/>
</dbReference>
<evidence type="ECO:0000313" key="4">
    <source>
        <dbReference type="Proteomes" id="UP000037397"/>
    </source>
</evidence>
<reference evidence="4" key="1">
    <citation type="submission" date="2015-03" db="EMBL/GenBank/DDBJ databases">
        <title>Luteipulveratus halotolerans sp. nov., a novel actinobacterium (Dermacoccaceae) from Sarawak, Malaysia.</title>
        <authorList>
            <person name="Juboi H."/>
            <person name="Basik A."/>
            <person name="Shamsul S.S."/>
            <person name="Arnold P."/>
            <person name="Schmitt E.K."/>
            <person name="Sanglier J.-J."/>
            <person name="Yeo T."/>
        </authorList>
    </citation>
    <scope>NUCLEOTIDE SEQUENCE [LARGE SCALE GENOMIC DNA]</scope>
    <source>
        <strain evidence="4">C296001</strain>
    </source>
</reference>
<dbReference type="Pfam" id="PF03932">
    <property type="entry name" value="CutC"/>
    <property type="match status" value="1"/>
</dbReference>
<dbReference type="InterPro" id="IPR005627">
    <property type="entry name" value="CutC-like"/>
</dbReference>
<comment type="similarity">
    <text evidence="1">Belongs to the CutC family.</text>
</comment>
<proteinExistence type="inferred from homology"/>
<gene>
    <name evidence="3" type="ORF">VV01_10960</name>
</gene>
<sequence>MGRVLLEVIVTDVADAQAAARGGADRVELVGRADLGGMTPDPALAAAVASALDIPVRAMLRVTESHLLTSSDVAALIADAERLLDAGVTELVLGAAAPDGQPDTATLQPVIDTVAGMPFTFHRALDTAPDLVESVRAVLALPGCDTVLTSGHPAGVATGLPRLEALLSAAPDLGATVMVGGGLRVEHLPRLVGAGAGAVHLGRTVRDGGSWSGAVHESEVAGVRRRLDELTTG</sequence>
<dbReference type="InterPro" id="IPR036822">
    <property type="entry name" value="CutC-like_dom_sf"/>
</dbReference>
<dbReference type="Gene3D" id="3.20.20.380">
    <property type="entry name" value="Copper homeostasis (CutC) domain"/>
    <property type="match status" value="1"/>
</dbReference>
<dbReference type="OrthoDB" id="9815677at2"/>
<dbReference type="STRING" id="1631356.VV01_10960"/>
<dbReference type="PANTHER" id="PTHR12598:SF0">
    <property type="entry name" value="COPPER HOMEOSTASIS PROTEIN CUTC HOMOLOG"/>
    <property type="match status" value="1"/>
</dbReference>